<evidence type="ECO:0000313" key="2">
    <source>
        <dbReference type="EMBL" id="KAL3840950.1"/>
    </source>
</evidence>
<keyword evidence="1" id="KW-1133">Transmembrane helix</keyword>
<gene>
    <name evidence="2" type="ORF">ACJIZ3_025541</name>
</gene>
<sequence length="231" mass="26054">MFETLGTMYVEIGSKKKKFQFSEFGRMGFSSRKWARIISLIASRMYFYIIIAQVPLFSFPCRIGMCKTPIEVMACQMIASENIPQVAVKALLYPGAIRKAFSQDTTIPSHNQLLHSFKSNMRKTSAITDLKHLEVLVGSYLCVFGALLGLIKPGRMSLIGLGLIVWGILREVFMGNNTSYSGKALNNYSDMMFALVLAILSVRRDVRKLIKCCKPRRVAKRLKNCSKAKFN</sequence>
<dbReference type="AlphaFoldDB" id="A0ABD3TV86"/>
<keyword evidence="3" id="KW-1185">Reference proteome</keyword>
<evidence type="ECO:0000256" key="1">
    <source>
        <dbReference type="SAM" id="Phobius"/>
    </source>
</evidence>
<name>A0ABD3TV86_9LAMI</name>
<proteinExistence type="predicted"/>
<dbReference type="EMBL" id="JBJXBP010000003">
    <property type="protein sequence ID" value="KAL3840950.1"/>
    <property type="molecule type" value="Genomic_DNA"/>
</dbReference>
<dbReference type="PANTHER" id="PTHR35288">
    <property type="entry name" value="TAIL FIBER"/>
    <property type="match status" value="1"/>
</dbReference>
<keyword evidence="1" id="KW-0472">Membrane</keyword>
<organism evidence="2 3">
    <name type="scientific">Penstemon smallii</name>
    <dbReference type="NCBI Taxonomy" id="265156"/>
    <lineage>
        <taxon>Eukaryota</taxon>
        <taxon>Viridiplantae</taxon>
        <taxon>Streptophyta</taxon>
        <taxon>Embryophyta</taxon>
        <taxon>Tracheophyta</taxon>
        <taxon>Spermatophyta</taxon>
        <taxon>Magnoliopsida</taxon>
        <taxon>eudicotyledons</taxon>
        <taxon>Gunneridae</taxon>
        <taxon>Pentapetalae</taxon>
        <taxon>asterids</taxon>
        <taxon>lamiids</taxon>
        <taxon>Lamiales</taxon>
        <taxon>Plantaginaceae</taxon>
        <taxon>Cheloneae</taxon>
        <taxon>Penstemon</taxon>
    </lineage>
</organism>
<dbReference type="PANTHER" id="PTHR35288:SF2">
    <property type="entry name" value="TRANSMEMBRANE PROTEIN"/>
    <property type="match status" value="1"/>
</dbReference>
<keyword evidence="1" id="KW-0812">Transmembrane</keyword>
<reference evidence="2 3" key="1">
    <citation type="submission" date="2024-12" db="EMBL/GenBank/DDBJ databases">
        <title>The unique morphological basis and parallel evolutionary history of personate flowers in Penstemon.</title>
        <authorList>
            <person name="Depatie T.H."/>
            <person name="Wessinger C.A."/>
        </authorList>
    </citation>
    <scope>NUCLEOTIDE SEQUENCE [LARGE SCALE GENOMIC DNA]</scope>
    <source>
        <strain evidence="2">WTNN_2</strain>
        <tissue evidence="2">Leaf</tissue>
    </source>
</reference>
<comment type="caution">
    <text evidence="2">The sequence shown here is derived from an EMBL/GenBank/DDBJ whole genome shotgun (WGS) entry which is preliminary data.</text>
</comment>
<evidence type="ECO:0000313" key="3">
    <source>
        <dbReference type="Proteomes" id="UP001634393"/>
    </source>
</evidence>
<feature type="transmembrane region" description="Helical" evidence="1">
    <location>
        <begin position="132"/>
        <end position="151"/>
    </location>
</feature>
<feature type="transmembrane region" description="Helical" evidence="1">
    <location>
        <begin position="34"/>
        <end position="57"/>
    </location>
</feature>
<protein>
    <submittedName>
        <fullName evidence="2">Uncharacterized protein</fullName>
    </submittedName>
</protein>
<accession>A0ABD3TV86</accession>
<dbReference type="Proteomes" id="UP001634393">
    <property type="component" value="Unassembled WGS sequence"/>
</dbReference>
<feature type="transmembrane region" description="Helical" evidence="1">
    <location>
        <begin position="157"/>
        <end position="173"/>
    </location>
</feature>